<dbReference type="PROSITE" id="PS00463">
    <property type="entry name" value="ZN2_CY6_FUNGAL_1"/>
    <property type="match status" value="1"/>
</dbReference>
<dbReference type="InterPro" id="IPR007219">
    <property type="entry name" value="XnlR_reg_dom"/>
</dbReference>
<evidence type="ECO:0000259" key="7">
    <source>
        <dbReference type="PROSITE" id="PS50048"/>
    </source>
</evidence>
<gene>
    <name evidence="8" type="ORF">AB675_5802</name>
</gene>
<accession>A0A0N1H2E9</accession>
<dbReference type="Pfam" id="PF00172">
    <property type="entry name" value="Zn_clus"/>
    <property type="match status" value="1"/>
</dbReference>
<dbReference type="CDD" id="cd12148">
    <property type="entry name" value="fungal_TF_MHR"/>
    <property type="match status" value="1"/>
</dbReference>
<keyword evidence="5" id="KW-0539">Nucleus</keyword>
<organism evidence="8 9">
    <name type="scientific">Cyphellophora attinorum</name>
    <dbReference type="NCBI Taxonomy" id="1664694"/>
    <lineage>
        <taxon>Eukaryota</taxon>
        <taxon>Fungi</taxon>
        <taxon>Dikarya</taxon>
        <taxon>Ascomycota</taxon>
        <taxon>Pezizomycotina</taxon>
        <taxon>Eurotiomycetes</taxon>
        <taxon>Chaetothyriomycetidae</taxon>
        <taxon>Chaetothyriales</taxon>
        <taxon>Cyphellophoraceae</taxon>
        <taxon>Cyphellophora</taxon>
    </lineage>
</organism>
<name>A0A0N1H2E9_9EURO</name>
<dbReference type="AlphaFoldDB" id="A0A0N1H2E9"/>
<evidence type="ECO:0000313" key="8">
    <source>
        <dbReference type="EMBL" id="KPI38806.1"/>
    </source>
</evidence>
<comment type="caution">
    <text evidence="8">The sequence shown here is derived from an EMBL/GenBank/DDBJ whole genome shotgun (WGS) entry which is preliminary data.</text>
</comment>
<keyword evidence="3" id="KW-0238">DNA-binding</keyword>
<feature type="region of interest" description="Disordered" evidence="6">
    <location>
        <begin position="132"/>
        <end position="171"/>
    </location>
</feature>
<dbReference type="SUPFAM" id="SSF57701">
    <property type="entry name" value="Zn2/Cys6 DNA-binding domain"/>
    <property type="match status" value="1"/>
</dbReference>
<keyword evidence="2" id="KW-0805">Transcription regulation</keyword>
<feature type="compositionally biased region" description="Polar residues" evidence="6">
    <location>
        <begin position="139"/>
        <end position="168"/>
    </location>
</feature>
<dbReference type="GO" id="GO:0008270">
    <property type="term" value="F:zinc ion binding"/>
    <property type="evidence" value="ECO:0007669"/>
    <property type="project" value="InterPro"/>
</dbReference>
<dbReference type="PROSITE" id="PS50048">
    <property type="entry name" value="ZN2_CY6_FUNGAL_2"/>
    <property type="match status" value="1"/>
</dbReference>
<keyword evidence="1" id="KW-0479">Metal-binding</keyword>
<evidence type="ECO:0000256" key="1">
    <source>
        <dbReference type="ARBA" id="ARBA00022723"/>
    </source>
</evidence>
<dbReference type="CDD" id="cd00067">
    <property type="entry name" value="GAL4"/>
    <property type="match status" value="1"/>
</dbReference>
<dbReference type="EMBL" id="LFJN01000017">
    <property type="protein sequence ID" value="KPI38806.1"/>
    <property type="molecule type" value="Genomic_DNA"/>
</dbReference>
<dbReference type="Gene3D" id="4.10.240.10">
    <property type="entry name" value="Zn(2)-C6 fungal-type DNA-binding domain"/>
    <property type="match status" value="1"/>
</dbReference>
<evidence type="ECO:0000256" key="2">
    <source>
        <dbReference type="ARBA" id="ARBA00023015"/>
    </source>
</evidence>
<dbReference type="GO" id="GO:0003677">
    <property type="term" value="F:DNA binding"/>
    <property type="evidence" value="ECO:0007669"/>
    <property type="project" value="UniProtKB-KW"/>
</dbReference>
<dbReference type="InterPro" id="IPR053230">
    <property type="entry name" value="Trans_reg_galc"/>
</dbReference>
<dbReference type="PANTHER" id="PTHR47654">
    <property type="entry name" value="ZN(II)2CYS6 TRANSCRIPTION FACTOR (EUROFUNG)-RELATED"/>
    <property type="match status" value="1"/>
</dbReference>
<feature type="compositionally biased region" description="Polar residues" evidence="6">
    <location>
        <begin position="15"/>
        <end position="30"/>
    </location>
</feature>
<evidence type="ECO:0000313" key="9">
    <source>
        <dbReference type="Proteomes" id="UP000038010"/>
    </source>
</evidence>
<evidence type="ECO:0000256" key="5">
    <source>
        <dbReference type="ARBA" id="ARBA00023242"/>
    </source>
</evidence>
<dbReference type="InterPro" id="IPR001138">
    <property type="entry name" value="Zn2Cys6_DnaBD"/>
</dbReference>
<dbReference type="VEuPathDB" id="FungiDB:AB675_5802"/>
<proteinExistence type="predicted"/>
<dbReference type="PANTHER" id="PTHR47654:SF5">
    <property type="entry name" value="TRANSCRIPTION FACTOR DOMAIN-CONTAINING PROTEIN"/>
    <property type="match status" value="1"/>
</dbReference>
<dbReference type="GO" id="GO:0000981">
    <property type="term" value="F:DNA-binding transcription factor activity, RNA polymerase II-specific"/>
    <property type="evidence" value="ECO:0007669"/>
    <property type="project" value="InterPro"/>
</dbReference>
<evidence type="ECO:0000256" key="6">
    <source>
        <dbReference type="SAM" id="MobiDB-lite"/>
    </source>
</evidence>
<dbReference type="SMART" id="SM00906">
    <property type="entry name" value="Fungal_trans"/>
    <property type="match status" value="1"/>
</dbReference>
<keyword evidence="9" id="KW-1185">Reference proteome</keyword>
<keyword evidence="4" id="KW-0804">Transcription</keyword>
<evidence type="ECO:0000256" key="4">
    <source>
        <dbReference type="ARBA" id="ARBA00023163"/>
    </source>
</evidence>
<feature type="region of interest" description="Disordered" evidence="6">
    <location>
        <begin position="1"/>
        <end position="35"/>
    </location>
</feature>
<dbReference type="InterPro" id="IPR036864">
    <property type="entry name" value="Zn2-C6_fun-type_DNA-bd_sf"/>
</dbReference>
<dbReference type="GO" id="GO:0006351">
    <property type="term" value="P:DNA-templated transcription"/>
    <property type="evidence" value="ECO:0007669"/>
    <property type="project" value="InterPro"/>
</dbReference>
<reference evidence="8 9" key="1">
    <citation type="submission" date="2015-06" db="EMBL/GenBank/DDBJ databases">
        <title>Draft genome of the ant-associated black yeast Phialophora attae CBS 131958.</title>
        <authorList>
            <person name="Moreno L.F."/>
            <person name="Stielow B.J."/>
            <person name="de Hoog S."/>
            <person name="Vicente V.A."/>
            <person name="Weiss V.A."/>
            <person name="de Vries M."/>
            <person name="Cruz L.M."/>
            <person name="Souza E.M."/>
        </authorList>
    </citation>
    <scope>NUCLEOTIDE SEQUENCE [LARGE SCALE GENOMIC DNA]</scope>
    <source>
        <strain evidence="8 9">CBS 131958</strain>
    </source>
</reference>
<protein>
    <submittedName>
        <fullName evidence="8">Putative transcriptional regulatory protein</fullName>
    </submittedName>
</protein>
<dbReference type="Proteomes" id="UP000038010">
    <property type="component" value="Unassembled WGS sequence"/>
</dbReference>
<evidence type="ECO:0000256" key="3">
    <source>
        <dbReference type="ARBA" id="ARBA00023125"/>
    </source>
</evidence>
<dbReference type="Pfam" id="PF04082">
    <property type="entry name" value="Fungal_trans"/>
    <property type="match status" value="1"/>
</dbReference>
<feature type="domain" description="Zn(2)-C6 fungal-type" evidence="7">
    <location>
        <begin position="45"/>
        <end position="74"/>
    </location>
</feature>
<dbReference type="RefSeq" id="XP_017998769.1">
    <property type="nucleotide sequence ID" value="XM_018146040.1"/>
</dbReference>
<sequence length="741" mass="82916">MPPKQKNIPIAPGTAEQTQTRRPTSFSNAGYRSPELPARVRTGHACDRCRELRAKCSGGHPCVKCNKDKASCHYSDRKRERNKKFLERNTVEIAALSSDKRRLVDALTAVTEESELQPARHAQLLRLLDDMKPPEDSVESSGSAQSQLSGTRSTNAPTEVSKTTSSSMDIDEGVKEFDDETRGENLVLPDVGSPDRIRELTDAVDLDYGNGMPGHAGKMANVAWLQRIKGYLSGNTPHLEFDLGDTEIDELTVPQANLSYWAEDDDLLSIDEDYVESYQLPPLQVALILTESYFAATHGAFRFVDREEILAEVQRLYASIEPTQMPTWTQRLLLALLNIMWAVAAKWLSVTHLDKRQISDHGVGTSFDHHLTFYARARGLGLDHRVLVDHPSFEMLQSMSVLGFYLLVNGSIHRAWNIIAQTIRHATALGLHLKVTDAAMSESQHKRRACVWWSLYRIEVILSEMTGRPKCLHENEMTVPSSIISTPTSLGPDHLYQPIAGFNVDSSALLNEFMGSDLDLPARTEAFSGGKVVWSNFAPMTFPISDVCFALALDLTRVSDKIGSTIYLSPADLTWADVQSSLLRLERDMAAWQQDFAEKAPSGTAIEVDPRSALELQLNFFSLQMILYRPFLCEIQIDEESRESHTLNLRCTRACVRAAVTLMDHLPDAPVPHQVALIIPWWRLLHYITQVVAVIVLEMCLNLQHMHRSEMEGLMTSLKKALYYLWAFAARAGPRAGHGVS</sequence>
<dbReference type="GeneID" id="28737920"/>
<dbReference type="SMART" id="SM00066">
    <property type="entry name" value="GAL4"/>
    <property type="match status" value="1"/>
</dbReference>
<dbReference type="OrthoDB" id="5296287at2759"/>